<dbReference type="InParanoid" id="A0A2P6NY95"/>
<dbReference type="SUPFAM" id="SSF52540">
    <property type="entry name" value="P-loop containing nucleoside triphosphate hydrolases"/>
    <property type="match status" value="1"/>
</dbReference>
<dbReference type="FunFam" id="3.40.50.10050:FF:000001">
    <property type="entry name" value="Translation initiation factor IF-2"/>
    <property type="match status" value="1"/>
</dbReference>
<dbReference type="STRING" id="1890364.A0A2P6NY95"/>
<dbReference type="InterPro" id="IPR005225">
    <property type="entry name" value="Small_GTP-bd"/>
</dbReference>
<dbReference type="Gene3D" id="3.40.50.300">
    <property type="entry name" value="P-loop containing nucleotide triphosphate hydrolases"/>
    <property type="match status" value="1"/>
</dbReference>
<evidence type="ECO:0000256" key="2">
    <source>
        <dbReference type="ARBA" id="ARBA00022540"/>
    </source>
</evidence>
<evidence type="ECO:0000256" key="5">
    <source>
        <dbReference type="ARBA" id="ARBA00023134"/>
    </source>
</evidence>
<gene>
    <name evidence="10" type="ORF">PROFUN_00366</name>
</gene>
<dbReference type="GO" id="GO:0005525">
    <property type="term" value="F:GTP binding"/>
    <property type="evidence" value="ECO:0007669"/>
    <property type="project" value="UniProtKB-KW"/>
</dbReference>
<dbReference type="GO" id="GO:0003743">
    <property type="term" value="F:translation initiation factor activity"/>
    <property type="evidence" value="ECO:0007669"/>
    <property type="project" value="UniProtKB-KW"/>
</dbReference>
<feature type="region of interest" description="Disordered" evidence="8">
    <location>
        <begin position="171"/>
        <end position="230"/>
    </location>
</feature>
<keyword evidence="4" id="KW-0648">Protein biosynthesis</keyword>
<dbReference type="CDD" id="cd01887">
    <property type="entry name" value="IF2_eIF5B"/>
    <property type="match status" value="1"/>
</dbReference>
<dbReference type="InterPro" id="IPR023115">
    <property type="entry name" value="TIF_IF2_dom3"/>
</dbReference>
<evidence type="ECO:0000256" key="6">
    <source>
        <dbReference type="ARBA" id="ARBA00025162"/>
    </source>
</evidence>
<dbReference type="Pfam" id="PF11987">
    <property type="entry name" value="IF-2"/>
    <property type="match status" value="1"/>
</dbReference>
<dbReference type="Proteomes" id="UP000241769">
    <property type="component" value="Unassembled WGS sequence"/>
</dbReference>
<dbReference type="Gene3D" id="3.40.50.10050">
    <property type="entry name" value="Translation initiation factor IF- 2, domain 3"/>
    <property type="match status" value="1"/>
</dbReference>
<evidence type="ECO:0000256" key="4">
    <source>
        <dbReference type="ARBA" id="ARBA00022917"/>
    </source>
</evidence>
<evidence type="ECO:0000313" key="10">
    <source>
        <dbReference type="EMBL" id="PRP88898.1"/>
    </source>
</evidence>
<dbReference type="PANTHER" id="PTHR43381:SF5">
    <property type="entry name" value="TR-TYPE G DOMAIN-CONTAINING PROTEIN"/>
    <property type="match status" value="1"/>
</dbReference>
<dbReference type="InterPro" id="IPR027417">
    <property type="entry name" value="P-loop_NTPase"/>
</dbReference>
<keyword evidence="11" id="KW-1185">Reference proteome</keyword>
<feature type="region of interest" description="Disordered" evidence="8">
    <location>
        <begin position="653"/>
        <end position="674"/>
    </location>
</feature>
<dbReference type="Pfam" id="PF22042">
    <property type="entry name" value="EF-G_D2"/>
    <property type="match status" value="1"/>
</dbReference>
<keyword evidence="2 10" id="KW-0396">Initiation factor</keyword>
<comment type="caution">
    <text evidence="10">The sequence shown here is derived from an EMBL/GenBank/DDBJ whole genome shotgun (WGS) entry which is preliminary data.</text>
</comment>
<dbReference type="NCBIfam" id="TIGR00487">
    <property type="entry name" value="IF-2"/>
    <property type="match status" value="1"/>
</dbReference>
<dbReference type="FunFam" id="2.40.30.10:FF:000008">
    <property type="entry name" value="Translation initiation factor IF-2"/>
    <property type="match status" value="1"/>
</dbReference>
<evidence type="ECO:0000256" key="1">
    <source>
        <dbReference type="ARBA" id="ARBA00007733"/>
    </source>
</evidence>
<sequence>MNRLVSQTNRACLNARLDSRIRWIRDCKQIRCASTKTKSNDFKPKQGMEIDFSSAPNIVEKPFSREKRETTATNNQQKRQMNEIFLGLFETGKVKEGGKIEEAKEAPTEATPVLKPIDPSELPQKAEIKYTPINPEDEFRAHTKRDYVPPIKIDNVRTNIGYSTIKTDLFQATRFDPPKEASLQDGSEPLRRGQAQDQEAPKFMDNTSQPFNPKQKKKKEEKGPAATGLAAVTDNKSVSTALTFETGKGLRANMTPTVPIQLKNGTVLFPRILTYGDQRYEERKMKVLEANHPKDVYIESICNLRQLAEAAGLQSSDLAKTIIKLDEPMENTVDPLDLDLISIVLSEYNMRPVIRDNAAVEVPRVQSTDAKDFVNRPPVVAIMGHINHGKTSLLDSLRRSRLTEEEAGGITQGIAGFNVTLESGAVITFVDTPGHEAFSKMRSRGAKIVDITVIVVAGDEGVKEQTIEAISHVVDSKCPVIVAINKKDKNNYDSTRVKNQLLQHSIIPVDYGGDVHCVEISAKKKEGLEELEDAILLVAADLDLKASPSATAEGTVIEARLDRGRGPMGTVLLQHGQIKVGQSFVSGITYGKIKAMHNDKNSTVDQVGPSTPVSIMGAKTVMTQGDDFLVVGDERRAKEVVGHRNLRKVQQATRLQRQKDLEEEARKQAEDAGEELPVELPKLNLILKAGSGGSLEALEDGLAHIPQDKVQIRIIKKAVGNVNEGDLRLAELSNATLVAFNSTISTSMQQNVREKELSVVTSKLIYSVFEKVREKMVDCLEPTITYTVLGEAKVQQVFQVGKRTSKSSIAGCLIMNGTVSRKLPIRVMRGEDIVYHGRIDSLRHHKDSIAEVKPGMECGMSIHDFGELQEGDIIQAYTTREVRPKLVAEWLRRQTANLLPSEERRLIVTLTFDVEGEIQVEQLTQATSG</sequence>
<evidence type="ECO:0000256" key="7">
    <source>
        <dbReference type="ARBA" id="ARBA00044105"/>
    </source>
</evidence>
<dbReference type="SUPFAM" id="SSF50447">
    <property type="entry name" value="Translation proteins"/>
    <property type="match status" value="2"/>
</dbReference>
<dbReference type="PROSITE" id="PS01176">
    <property type="entry name" value="IF2"/>
    <property type="match status" value="1"/>
</dbReference>
<dbReference type="Pfam" id="PF00009">
    <property type="entry name" value="GTP_EFTU"/>
    <property type="match status" value="1"/>
</dbReference>
<dbReference type="InterPro" id="IPR009000">
    <property type="entry name" value="Transl_B-barrel_sf"/>
</dbReference>
<organism evidence="10 11">
    <name type="scientific">Planoprotostelium fungivorum</name>
    <dbReference type="NCBI Taxonomy" id="1890364"/>
    <lineage>
        <taxon>Eukaryota</taxon>
        <taxon>Amoebozoa</taxon>
        <taxon>Evosea</taxon>
        <taxon>Variosea</taxon>
        <taxon>Cavosteliida</taxon>
        <taxon>Cavosteliaceae</taxon>
        <taxon>Planoprotostelium</taxon>
    </lineage>
</organism>
<reference evidence="10 11" key="1">
    <citation type="journal article" date="2018" name="Genome Biol. Evol.">
        <title>Multiple Roots of Fruiting Body Formation in Amoebozoa.</title>
        <authorList>
            <person name="Hillmann F."/>
            <person name="Forbes G."/>
            <person name="Novohradska S."/>
            <person name="Ferling I."/>
            <person name="Riege K."/>
            <person name="Groth M."/>
            <person name="Westermann M."/>
            <person name="Marz M."/>
            <person name="Spaller T."/>
            <person name="Winckler T."/>
            <person name="Schaap P."/>
            <person name="Glockner G."/>
        </authorList>
    </citation>
    <scope>NUCLEOTIDE SEQUENCE [LARGE SCALE GENOMIC DNA]</scope>
    <source>
        <strain evidence="10 11">Jena</strain>
    </source>
</reference>
<keyword evidence="3" id="KW-0547">Nucleotide-binding</keyword>
<dbReference type="OrthoDB" id="361630at2759"/>
<dbReference type="InterPro" id="IPR044145">
    <property type="entry name" value="IF2_II"/>
</dbReference>
<keyword evidence="5" id="KW-0342">GTP-binding</keyword>
<dbReference type="InterPro" id="IPR036925">
    <property type="entry name" value="TIF_IF2_dom3_sf"/>
</dbReference>
<dbReference type="InterPro" id="IPR015760">
    <property type="entry name" value="TIF_IF2"/>
</dbReference>
<name>A0A2P6NY95_9EUKA</name>
<dbReference type="FunCoup" id="A0A2P6NY95">
    <property type="interactions" value="364"/>
</dbReference>
<feature type="compositionally biased region" description="Basic and acidic residues" evidence="8">
    <location>
        <begin position="657"/>
        <end position="670"/>
    </location>
</feature>
<dbReference type="InterPro" id="IPR000795">
    <property type="entry name" value="T_Tr_GTP-bd_dom"/>
</dbReference>
<dbReference type="GO" id="GO:0003924">
    <property type="term" value="F:GTPase activity"/>
    <property type="evidence" value="ECO:0007669"/>
    <property type="project" value="InterPro"/>
</dbReference>
<dbReference type="EMBL" id="MDYQ01000007">
    <property type="protein sequence ID" value="PRP88898.1"/>
    <property type="molecule type" value="Genomic_DNA"/>
</dbReference>
<evidence type="ECO:0000256" key="8">
    <source>
        <dbReference type="SAM" id="MobiDB-lite"/>
    </source>
</evidence>
<evidence type="ECO:0000256" key="3">
    <source>
        <dbReference type="ARBA" id="ARBA00022741"/>
    </source>
</evidence>
<dbReference type="CDD" id="cd03702">
    <property type="entry name" value="IF2_mtIF2_II"/>
    <property type="match status" value="1"/>
</dbReference>
<comment type="function">
    <text evidence="6">One of the essential components for the initiation of protein synthesis. Protects formylmethionyl-tRNA from spontaneous hydrolysis and promotes its binding to the 30S ribosomal subunits. Also involved in the hydrolysis of GTP during the formation of the 70S ribosomal complex.</text>
</comment>
<dbReference type="PANTHER" id="PTHR43381">
    <property type="entry name" value="TRANSLATION INITIATION FACTOR IF-2-RELATED"/>
    <property type="match status" value="1"/>
</dbReference>
<evidence type="ECO:0000259" key="9">
    <source>
        <dbReference type="PROSITE" id="PS51722"/>
    </source>
</evidence>
<dbReference type="SUPFAM" id="SSF52156">
    <property type="entry name" value="Initiation factor IF2/eIF5b, domain 3"/>
    <property type="match status" value="1"/>
</dbReference>
<dbReference type="Gene3D" id="2.40.30.10">
    <property type="entry name" value="Translation factors"/>
    <property type="match status" value="2"/>
</dbReference>
<proteinExistence type="inferred from homology"/>
<dbReference type="InterPro" id="IPR000178">
    <property type="entry name" value="TF_IF2_bacterial-like"/>
</dbReference>
<dbReference type="NCBIfam" id="TIGR00231">
    <property type="entry name" value="small_GTP"/>
    <property type="match status" value="1"/>
</dbReference>
<dbReference type="HAMAP" id="MF_00100_B">
    <property type="entry name" value="IF_2_B"/>
    <property type="match status" value="1"/>
</dbReference>
<dbReference type="InterPro" id="IPR053905">
    <property type="entry name" value="EF-G-like_DII"/>
</dbReference>
<dbReference type="PROSITE" id="PS51722">
    <property type="entry name" value="G_TR_2"/>
    <property type="match status" value="1"/>
</dbReference>
<accession>A0A2P6NY95</accession>
<dbReference type="FunFam" id="3.40.50.300:FF:000019">
    <property type="entry name" value="Translation initiation factor IF-2"/>
    <property type="match status" value="1"/>
</dbReference>
<comment type="similarity">
    <text evidence="1">Belongs to the TRAFAC class translation factor GTPase superfamily. Classic translation factor GTPase family. IF-2 subfamily.</text>
</comment>
<protein>
    <recommendedName>
        <fullName evidence="7">Translation initiation factor IF-2, chloroplastic</fullName>
    </recommendedName>
</protein>
<feature type="domain" description="Tr-type G" evidence="9">
    <location>
        <begin position="375"/>
        <end position="543"/>
    </location>
</feature>
<dbReference type="GO" id="GO:0005737">
    <property type="term" value="C:cytoplasm"/>
    <property type="evidence" value="ECO:0007669"/>
    <property type="project" value="TreeGrafter"/>
</dbReference>
<dbReference type="AlphaFoldDB" id="A0A2P6NY95"/>
<dbReference type="CDD" id="cd03692">
    <property type="entry name" value="mtIF2_IVc"/>
    <property type="match status" value="1"/>
</dbReference>
<evidence type="ECO:0000313" key="11">
    <source>
        <dbReference type="Proteomes" id="UP000241769"/>
    </source>
</evidence>